<dbReference type="Pfam" id="PF00615">
    <property type="entry name" value="RGS"/>
    <property type="match status" value="1"/>
</dbReference>
<feature type="non-terminal residue" evidence="5">
    <location>
        <position position="1"/>
    </location>
</feature>
<proteinExistence type="predicted"/>
<accession>A0ABM1BWP9</accession>
<feature type="domain" description="RGS" evidence="3">
    <location>
        <begin position="14"/>
        <end position="81"/>
    </location>
</feature>
<dbReference type="PRINTS" id="PR01301">
    <property type="entry name" value="RGSPROTEIN"/>
</dbReference>
<keyword evidence="1" id="KW-0734">Signal transduction inhibitor</keyword>
<dbReference type="GeneID" id="106473993"/>
<evidence type="ECO:0000259" key="3">
    <source>
        <dbReference type="PROSITE" id="PS50132"/>
    </source>
</evidence>
<dbReference type="Gene3D" id="1.10.167.10">
    <property type="entry name" value="Regulator of G-protein Signalling 4, domain 2"/>
    <property type="match status" value="1"/>
</dbReference>
<dbReference type="SMART" id="SM00315">
    <property type="entry name" value="RGS"/>
    <property type="match status" value="1"/>
</dbReference>
<dbReference type="Proteomes" id="UP000694941">
    <property type="component" value="Unplaced"/>
</dbReference>
<dbReference type="InterPro" id="IPR047016">
    <property type="entry name" value="RGS6/7/9/11"/>
</dbReference>
<dbReference type="InterPro" id="IPR036305">
    <property type="entry name" value="RGS_sf"/>
</dbReference>
<dbReference type="InterPro" id="IPR016137">
    <property type="entry name" value="RGS"/>
</dbReference>
<gene>
    <name evidence="5" type="primary">LOC106473993</name>
</gene>
<feature type="compositionally biased region" description="Polar residues" evidence="2">
    <location>
        <begin position="117"/>
        <end position="133"/>
    </location>
</feature>
<evidence type="ECO:0000313" key="4">
    <source>
        <dbReference type="Proteomes" id="UP000694941"/>
    </source>
</evidence>
<evidence type="ECO:0000313" key="5">
    <source>
        <dbReference type="RefSeq" id="XP_013790133.1"/>
    </source>
</evidence>
<name>A0ABM1BWP9_LIMPO</name>
<keyword evidence="4" id="KW-1185">Reference proteome</keyword>
<reference evidence="5" key="1">
    <citation type="submission" date="2025-08" db="UniProtKB">
        <authorList>
            <consortium name="RefSeq"/>
        </authorList>
    </citation>
    <scope>IDENTIFICATION</scope>
    <source>
        <tissue evidence="5">Muscle</tissue>
    </source>
</reference>
<feature type="compositionally biased region" description="Basic and acidic residues" evidence="2">
    <location>
        <begin position="147"/>
        <end position="158"/>
    </location>
</feature>
<protein>
    <submittedName>
        <fullName evidence="5">Regulator of G-protein signaling 9-like</fullName>
    </submittedName>
</protein>
<feature type="compositionally biased region" description="Low complexity" evidence="2">
    <location>
        <begin position="159"/>
        <end position="171"/>
    </location>
</feature>
<evidence type="ECO:0000256" key="1">
    <source>
        <dbReference type="ARBA" id="ARBA00022700"/>
    </source>
</evidence>
<dbReference type="PROSITE" id="PS50132">
    <property type="entry name" value="RGS"/>
    <property type="match status" value="1"/>
</dbReference>
<dbReference type="SUPFAM" id="SSF48097">
    <property type="entry name" value="Regulator of G-protein signaling, RGS"/>
    <property type="match status" value="1"/>
</dbReference>
<dbReference type="PANTHER" id="PTHR45746:SF5">
    <property type="entry name" value="REGULATOR OF G-PROTEIN SIGNALING 7"/>
    <property type="match status" value="1"/>
</dbReference>
<sequence>ECKRLRLFSDVNIRVLIYREFLAPGASCEVNLDSKTVEETQTLLKNPSRYTFDAAQDHVFSLMKKDSYPRFLRSDHYKSLISTAQHAAQKKKFFNFGAPIRKKMAPAAVKGKRRNSGSHMTGSTVDISLTSRNPGVEHTFTGKHSHSTSDLHDLETPSDKLSYSRLSSPSVSRDRVYDSGHSTLQVPRESQRLEYSSGSLDETSPNLSLAVPRRTKNLVAPWESED</sequence>
<organism evidence="4 5">
    <name type="scientific">Limulus polyphemus</name>
    <name type="common">Atlantic horseshoe crab</name>
    <dbReference type="NCBI Taxonomy" id="6850"/>
    <lineage>
        <taxon>Eukaryota</taxon>
        <taxon>Metazoa</taxon>
        <taxon>Ecdysozoa</taxon>
        <taxon>Arthropoda</taxon>
        <taxon>Chelicerata</taxon>
        <taxon>Merostomata</taxon>
        <taxon>Xiphosura</taxon>
        <taxon>Limulidae</taxon>
        <taxon>Limulus</taxon>
    </lineage>
</organism>
<dbReference type="RefSeq" id="XP_013790133.1">
    <property type="nucleotide sequence ID" value="XM_013934679.2"/>
</dbReference>
<feature type="compositionally biased region" description="Polar residues" evidence="2">
    <location>
        <begin position="193"/>
        <end position="207"/>
    </location>
</feature>
<dbReference type="InterPro" id="IPR044926">
    <property type="entry name" value="RGS_subdomain_2"/>
</dbReference>
<feature type="region of interest" description="Disordered" evidence="2">
    <location>
        <begin position="105"/>
        <end position="212"/>
    </location>
</feature>
<evidence type="ECO:0000256" key="2">
    <source>
        <dbReference type="SAM" id="MobiDB-lite"/>
    </source>
</evidence>
<dbReference type="PANTHER" id="PTHR45746">
    <property type="entry name" value="LP21163P"/>
    <property type="match status" value="1"/>
</dbReference>
<feature type="compositionally biased region" description="Basic residues" evidence="2">
    <location>
        <begin position="105"/>
        <end position="116"/>
    </location>
</feature>